<accession>A0A8T8WD92</accession>
<sequence>MDEALHRRLGAVERRQRIVITLLVIPYVLAALWFLFGTGAGGLVFTVVGTSFLLLIGTLYLGYRGRRPSRR</sequence>
<evidence type="ECO:0000313" key="3">
    <source>
        <dbReference type="Proteomes" id="UP000826254"/>
    </source>
</evidence>
<dbReference type="Proteomes" id="UP000826254">
    <property type="component" value="Chromosome"/>
</dbReference>
<evidence type="ECO:0000256" key="1">
    <source>
        <dbReference type="SAM" id="Phobius"/>
    </source>
</evidence>
<keyword evidence="1" id="KW-0812">Transmembrane</keyword>
<keyword evidence="3" id="KW-1185">Reference proteome</keyword>
<dbReference type="KEGG" id="hmp:K6T50_01110"/>
<dbReference type="RefSeq" id="WP_222607618.1">
    <property type="nucleotide sequence ID" value="NZ_CP081958.1"/>
</dbReference>
<dbReference type="GeneID" id="67176698"/>
<dbReference type="EMBL" id="CP081958">
    <property type="protein sequence ID" value="QZP37810.1"/>
    <property type="molecule type" value="Genomic_DNA"/>
</dbReference>
<protein>
    <submittedName>
        <fullName evidence="2">Uncharacterized protein</fullName>
    </submittedName>
</protein>
<organism evidence="2 3">
    <name type="scientific">Halobaculum magnesiiphilum</name>
    <dbReference type="NCBI Taxonomy" id="1017351"/>
    <lineage>
        <taxon>Archaea</taxon>
        <taxon>Methanobacteriati</taxon>
        <taxon>Methanobacteriota</taxon>
        <taxon>Stenosarchaea group</taxon>
        <taxon>Halobacteria</taxon>
        <taxon>Halobacteriales</taxon>
        <taxon>Haloferacaceae</taxon>
        <taxon>Halobaculum</taxon>
    </lineage>
</organism>
<proteinExistence type="predicted"/>
<keyword evidence="1" id="KW-0472">Membrane</keyword>
<feature type="transmembrane region" description="Helical" evidence="1">
    <location>
        <begin position="18"/>
        <end position="36"/>
    </location>
</feature>
<feature type="transmembrane region" description="Helical" evidence="1">
    <location>
        <begin position="42"/>
        <end position="63"/>
    </location>
</feature>
<keyword evidence="1" id="KW-1133">Transmembrane helix</keyword>
<name>A0A8T8WD92_9EURY</name>
<gene>
    <name evidence="2" type="ORF">K6T50_01110</name>
</gene>
<dbReference type="AlphaFoldDB" id="A0A8T8WD92"/>
<evidence type="ECO:0000313" key="2">
    <source>
        <dbReference type="EMBL" id="QZP37810.1"/>
    </source>
</evidence>
<reference evidence="2 3" key="1">
    <citation type="journal article" date="2021" name="Int. J. Syst. Evol. Microbiol.">
        <title>Halobaculum halophilum sp. nov. and Halobaculum salinum sp. nov., isolated from salt lake and saline soil.</title>
        <authorList>
            <person name="Cui H.L."/>
            <person name="Shi X.W."/>
            <person name="Yin X.M."/>
            <person name="Yang X.Y."/>
            <person name="Hou J."/>
            <person name="Zhu L."/>
        </authorList>
    </citation>
    <scope>NUCLEOTIDE SEQUENCE [LARGE SCALE GENOMIC DNA]</scope>
    <source>
        <strain evidence="2 3">NBRC 109044</strain>
    </source>
</reference>